<dbReference type="Proteomes" id="UP001057402">
    <property type="component" value="Chromosome 3"/>
</dbReference>
<organism evidence="1 2">
    <name type="scientific">Melastoma candidum</name>
    <dbReference type="NCBI Taxonomy" id="119954"/>
    <lineage>
        <taxon>Eukaryota</taxon>
        <taxon>Viridiplantae</taxon>
        <taxon>Streptophyta</taxon>
        <taxon>Embryophyta</taxon>
        <taxon>Tracheophyta</taxon>
        <taxon>Spermatophyta</taxon>
        <taxon>Magnoliopsida</taxon>
        <taxon>eudicotyledons</taxon>
        <taxon>Gunneridae</taxon>
        <taxon>Pentapetalae</taxon>
        <taxon>rosids</taxon>
        <taxon>malvids</taxon>
        <taxon>Myrtales</taxon>
        <taxon>Melastomataceae</taxon>
        <taxon>Melastomatoideae</taxon>
        <taxon>Melastomateae</taxon>
        <taxon>Melastoma</taxon>
    </lineage>
</organism>
<reference evidence="2" key="1">
    <citation type="journal article" date="2023" name="Front. Plant Sci.">
        <title>Chromosomal-level genome assembly of Melastoma candidum provides insights into trichome evolution.</title>
        <authorList>
            <person name="Zhong Y."/>
            <person name="Wu W."/>
            <person name="Sun C."/>
            <person name="Zou P."/>
            <person name="Liu Y."/>
            <person name="Dai S."/>
            <person name="Zhou R."/>
        </authorList>
    </citation>
    <scope>NUCLEOTIDE SEQUENCE [LARGE SCALE GENOMIC DNA]</scope>
</reference>
<evidence type="ECO:0000313" key="2">
    <source>
        <dbReference type="Proteomes" id="UP001057402"/>
    </source>
</evidence>
<evidence type="ECO:0000313" key="1">
    <source>
        <dbReference type="EMBL" id="KAI4381299.1"/>
    </source>
</evidence>
<sequence length="197" mass="22126">MEDSTVGMQTAAMTVASMTAKRSALIPAGRLEKQLWTKRISKLNNKERVLKGIVQWLIERKELIDLAEEERIQKEKEDQDRKEAEQKATEEKSKSAKDIDPETKGEVDEGGETKEDFDNDIVGIMDDPVLTAEGDGDAFSLPEIQEEETVSSGVVHDVDENAALDQVNGQGGRRSTRKSNKTLLKKHIRMRKNTRMS</sequence>
<dbReference type="EMBL" id="CM042882">
    <property type="protein sequence ID" value="KAI4381299.1"/>
    <property type="molecule type" value="Genomic_DNA"/>
</dbReference>
<comment type="caution">
    <text evidence="1">The sequence shown here is derived from an EMBL/GenBank/DDBJ whole genome shotgun (WGS) entry which is preliminary data.</text>
</comment>
<protein>
    <submittedName>
        <fullName evidence="1">Uncharacterized protein</fullName>
    </submittedName>
</protein>
<accession>A0ACB9RQY2</accession>
<proteinExistence type="predicted"/>
<gene>
    <name evidence="1" type="ORF">MLD38_007381</name>
</gene>
<keyword evidence="2" id="KW-1185">Reference proteome</keyword>
<name>A0ACB9RQY2_9MYRT</name>